<feature type="domain" description="4Fe-4S ferredoxin-type" evidence="8">
    <location>
        <begin position="1"/>
        <end position="29"/>
    </location>
</feature>
<evidence type="ECO:0000256" key="6">
    <source>
        <dbReference type="ARBA" id="ARBA00023004"/>
    </source>
</evidence>
<evidence type="ECO:0000313" key="10">
    <source>
        <dbReference type="Proteomes" id="UP001161422"/>
    </source>
</evidence>
<keyword evidence="10" id="KW-1185">Reference proteome</keyword>
<evidence type="ECO:0000256" key="1">
    <source>
        <dbReference type="ARBA" id="ARBA00022448"/>
    </source>
</evidence>
<dbReference type="EMBL" id="BSNC01000005">
    <property type="protein sequence ID" value="GLP96769.1"/>
    <property type="molecule type" value="Genomic_DNA"/>
</dbReference>
<gene>
    <name evidence="9" type="ORF">GCM10007895_20750</name>
</gene>
<evidence type="ECO:0000256" key="4">
    <source>
        <dbReference type="ARBA" id="ARBA00022737"/>
    </source>
</evidence>
<keyword evidence="4" id="KW-0677">Repeat</keyword>
<dbReference type="GO" id="GO:0046872">
    <property type="term" value="F:metal ion binding"/>
    <property type="evidence" value="ECO:0007669"/>
    <property type="project" value="UniProtKB-KW"/>
</dbReference>
<dbReference type="PROSITE" id="PS51379">
    <property type="entry name" value="4FE4S_FER_2"/>
    <property type="match status" value="2"/>
</dbReference>
<feature type="domain" description="4Fe-4S ferredoxin-type" evidence="8">
    <location>
        <begin position="31"/>
        <end position="64"/>
    </location>
</feature>
<name>A0AA37RWW1_9GAMM</name>
<proteinExistence type="predicted"/>
<dbReference type="InterPro" id="IPR017900">
    <property type="entry name" value="4Fe4S_Fe_S_CS"/>
</dbReference>
<keyword evidence="7" id="KW-0411">Iron-sulfur</keyword>
<keyword evidence="2" id="KW-0004">4Fe-4S</keyword>
<evidence type="ECO:0000256" key="5">
    <source>
        <dbReference type="ARBA" id="ARBA00022982"/>
    </source>
</evidence>
<dbReference type="Proteomes" id="UP001161422">
    <property type="component" value="Unassembled WGS sequence"/>
</dbReference>
<dbReference type="NCBIfam" id="NF033683">
    <property type="entry name" value="di_4Fe-4S_YfhL"/>
    <property type="match status" value="1"/>
</dbReference>
<organism evidence="9 10">
    <name type="scientific">Paraferrimonas sedimenticola</name>
    <dbReference type="NCBI Taxonomy" id="375674"/>
    <lineage>
        <taxon>Bacteria</taxon>
        <taxon>Pseudomonadati</taxon>
        <taxon>Pseudomonadota</taxon>
        <taxon>Gammaproteobacteria</taxon>
        <taxon>Alteromonadales</taxon>
        <taxon>Ferrimonadaceae</taxon>
        <taxon>Paraferrimonas</taxon>
    </lineage>
</organism>
<dbReference type="InterPro" id="IPR017896">
    <property type="entry name" value="4Fe4S_Fe-S-bd"/>
</dbReference>
<keyword evidence="1" id="KW-0813">Transport</keyword>
<dbReference type="Gene3D" id="3.30.70.20">
    <property type="match status" value="1"/>
</dbReference>
<reference evidence="9" key="2">
    <citation type="submission" date="2023-01" db="EMBL/GenBank/DDBJ databases">
        <title>Draft genome sequence of Paraferrimonas sedimenticola strain NBRC 101628.</title>
        <authorList>
            <person name="Sun Q."/>
            <person name="Mori K."/>
        </authorList>
    </citation>
    <scope>NUCLEOTIDE SEQUENCE</scope>
    <source>
        <strain evidence="9">NBRC 101628</strain>
    </source>
</reference>
<keyword evidence="5" id="KW-0249">Electron transport</keyword>
<keyword evidence="3" id="KW-0479">Metal-binding</keyword>
<protein>
    <submittedName>
        <fullName evidence="9">Ferredoxin</fullName>
    </submittedName>
</protein>
<sequence>MALIILDSCINCDMCDPECPNMAISMGEEVYEIDPNLCTECVGHYDNPTCVSVCPIDCIEVDPEHKETQEQLMEKFVLIQEAKKG</sequence>
<dbReference type="FunFam" id="3.30.70.20:FF:000004">
    <property type="entry name" value="4Fe-4S ferredoxin"/>
    <property type="match status" value="1"/>
</dbReference>
<dbReference type="InterPro" id="IPR047927">
    <property type="entry name" value="YfhL-like"/>
</dbReference>
<comment type="caution">
    <text evidence="9">The sequence shown here is derived from an EMBL/GenBank/DDBJ whole genome shotgun (WGS) entry which is preliminary data.</text>
</comment>
<accession>A0AA37RWW1</accession>
<evidence type="ECO:0000256" key="7">
    <source>
        <dbReference type="ARBA" id="ARBA00023014"/>
    </source>
</evidence>
<keyword evidence="6" id="KW-0408">Iron</keyword>
<dbReference type="GO" id="GO:0051539">
    <property type="term" value="F:4 iron, 4 sulfur cluster binding"/>
    <property type="evidence" value="ECO:0007669"/>
    <property type="project" value="UniProtKB-KW"/>
</dbReference>
<reference evidence="9" key="1">
    <citation type="journal article" date="2014" name="Int. J. Syst. Evol. Microbiol.">
        <title>Complete genome sequence of Corynebacterium casei LMG S-19264T (=DSM 44701T), isolated from a smear-ripened cheese.</title>
        <authorList>
            <consortium name="US DOE Joint Genome Institute (JGI-PGF)"/>
            <person name="Walter F."/>
            <person name="Albersmeier A."/>
            <person name="Kalinowski J."/>
            <person name="Ruckert C."/>
        </authorList>
    </citation>
    <scope>NUCLEOTIDE SEQUENCE</scope>
    <source>
        <strain evidence="9">NBRC 101628</strain>
    </source>
</reference>
<dbReference type="RefSeq" id="WP_095504085.1">
    <property type="nucleotide sequence ID" value="NZ_BSNC01000005.1"/>
</dbReference>
<evidence type="ECO:0000259" key="8">
    <source>
        <dbReference type="PROSITE" id="PS51379"/>
    </source>
</evidence>
<dbReference type="AlphaFoldDB" id="A0AA37RWW1"/>
<dbReference type="SUPFAM" id="SSF54862">
    <property type="entry name" value="4Fe-4S ferredoxins"/>
    <property type="match status" value="1"/>
</dbReference>
<evidence type="ECO:0000313" key="9">
    <source>
        <dbReference type="EMBL" id="GLP96769.1"/>
    </source>
</evidence>
<evidence type="ECO:0000256" key="2">
    <source>
        <dbReference type="ARBA" id="ARBA00022485"/>
    </source>
</evidence>
<dbReference type="PROSITE" id="PS00198">
    <property type="entry name" value="4FE4S_FER_1"/>
    <property type="match status" value="1"/>
</dbReference>
<evidence type="ECO:0000256" key="3">
    <source>
        <dbReference type="ARBA" id="ARBA00022723"/>
    </source>
</evidence>